<keyword evidence="2" id="KW-0812">Transmembrane</keyword>
<dbReference type="EMBL" id="CZRL01000124">
    <property type="protein sequence ID" value="CUS55236.1"/>
    <property type="molecule type" value="Genomic_DNA"/>
</dbReference>
<feature type="transmembrane region" description="Helical" evidence="2">
    <location>
        <begin position="100"/>
        <end position="119"/>
    </location>
</feature>
<feature type="region of interest" description="Disordered" evidence="1">
    <location>
        <begin position="238"/>
        <end position="262"/>
    </location>
</feature>
<feature type="transmembrane region" description="Helical" evidence="2">
    <location>
        <begin position="125"/>
        <end position="147"/>
    </location>
</feature>
<keyword evidence="2" id="KW-1133">Transmembrane helix</keyword>
<sequence>MMFTSNPFAEISGFLSPAFMQAYVIIMVVLVVGGTLYDVIHKKSAKYFFKNWQQQKNSGARQVGGGEIVALAVRSAVVDGLMSGEFCNARRRIAHLLTMYGFLAHVIATAILVFCYPTSVTPAPAIWPLIWYIGGLLVCVGGYWFWFFIRVDVVAEGHSPFRIVRADLFILSLLISVTLGLVWGWMQATDASGANLMFALYLIATAVLFGSVPWSKFSHMFFKPAAALQKRIAEADGSRSNLPAPADKPEIFGSNNRLPRQY</sequence>
<proteinExistence type="predicted"/>
<feature type="transmembrane region" description="Helical" evidence="2">
    <location>
        <begin position="168"/>
        <end position="186"/>
    </location>
</feature>
<protein>
    <submittedName>
        <fullName evidence="3">Adenylylsulfate reductase membrane anchor</fullName>
    </submittedName>
</protein>
<keyword evidence="2" id="KW-0472">Membrane</keyword>
<evidence type="ECO:0000256" key="2">
    <source>
        <dbReference type="SAM" id="Phobius"/>
    </source>
</evidence>
<evidence type="ECO:0000313" key="3">
    <source>
        <dbReference type="EMBL" id="CUS55236.1"/>
    </source>
</evidence>
<feature type="compositionally biased region" description="Polar residues" evidence="1">
    <location>
        <begin position="253"/>
        <end position="262"/>
    </location>
</feature>
<evidence type="ECO:0000256" key="1">
    <source>
        <dbReference type="SAM" id="MobiDB-lite"/>
    </source>
</evidence>
<gene>
    <name evidence="3" type="ORF">MGWOODY_XGa455</name>
</gene>
<dbReference type="SUPFAM" id="SSF103501">
    <property type="entry name" value="Respiratory nitrate reductase 1 gamma chain"/>
    <property type="match status" value="1"/>
</dbReference>
<feature type="transmembrane region" description="Helical" evidence="2">
    <location>
        <begin position="20"/>
        <end position="40"/>
    </location>
</feature>
<organism evidence="3">
    <name type="scientific">hydrothermal vent metagenome</name>
    <dbReference type="NCBI Taxonomy" id="652676"/>
    <lineage>
        <taxon>unclassified sequences</taxon>
        <taxon>metagenomes</taxon>
        <taxon>ecological metagenomes</taxon>
    </lineage>
</organism>
<feature type="transmembrane region" description="Helical" evidence="2">
    <location>
        <begin position="192"/>
        <end position="214"/>
    </location>
</feature>
<reference evidence="3" key="1">
    <citation type="submission" date="2015-10" db="EMBL/GenBank/DDBJ databases">
        <authorList>
            <person name="Gilbert D.G."/>
        </authorList>
    </citation>
    <scope>NUCLEOTIDE SEQUENCE</scope>
</reference>
<dbReference type="InterPro" id="IPR036197">
    <property type="entry name" value="NarG-like_sf"/>
</dbReference>
<accession>A0A170PSL2</accession>
<name>A0A170PSL2_9ZZZZ</name>
<dbReference type="AlphaFoldDB" id="A0A170PSL2"/>